<proteinExistence type="predicted"/>
<evidence type="ECO:0000313" key="2">
    <source>
        <dbReference type="EMBL" id="TGZ78105.1"/>
    </source>
</evidence>
<sequence length="306" mass="34182">MEYIDPALLNNTGTFPEPGYEYHHDVQIDYPGYNNPTDLFYPSLNPVDFEYPGSPVHTNLSSDPPHPSKLPTYDGYIHQCYTPEGYTNPATLHYNDPSNPDYINPAELDFYNPILPDNSHQLRLLQGAFPKTESAISIPSPNFTGEGTFSIPSILLASRPGNHMDHIPYRVSLKSPNPGCVEETTAPTSPEIPEITLTSPTPPPDEAPHQARTLHTHSLHHSPRKDWGARMPKPGTRGVVGGRKFDAANATVAIKTRATTPRKENSWARNLELGLEREMAWGVERVGKWLETVGEEPEEEYYEGQF</sequence>
<dbReference type="InParanoid" id="A0A4S2MMD6"/>
<dbReference type="AlphaFoldDB" id="A0A4S2MMD6"/>
<dbReference type="EMBL" id="ML220145">
    <property type="protein sequence ID" value="TGZ78105.1"/>
    <property type="molecule type" value="Genomic_DNA"/>
</dbReference>
<evidence type="ECO:0000313" key="3">
    <source>
        <dbReference type="Proteomes" id="UP000298138"/>
    </source>
</evidence>
<protein>
    <submittedName>
        <fullName evidence="2">Uncharacterized protein</fullName>
    </submittedName>
</protein>
<dbReference type="Proteomes" id="UP000298138">
    <property type="component" value="Unassembled WGS sequence"/>
</dbReference>
<accession>A0A4S2MMD6</accession>
<name>A0A4S2MMD6_9PEZI</name>
<gene>
    <name evidence="2" type="ORF">EX30DRAFT_366190</name>
</gene>
<reference evidence="2 3" key="1">
    <citation type="submission" date="2019-04" db="EMBL/GenBank/DDBJ databases">
        <title>Comparative genomics and transcriptomics to analyze fruiting body development in filamentous ascomycetes.</title>
        <authorList>
            <consortium name="DOE Joint Genome Institute"/>
            <person name="Lutkenhaus R."/>
            <person name="Traeger S."/>
            <person name="Breuer J."/>
            <person name="Kuo A."/>
            <person name="Lipzen A."/>
            <person name="Pangilinan J."/>
            <person name="Dilworth D."/>
            <person name="Sandor L."/>
            <person name="Poggeler S."/>
            <person name="Barry K."/>
            <person name="Grigoriev I.V."/>
            <person name="Nowrousian M."/>
        </authorList>
    </citation>
    <scope>NUCLEOTIDE SEQUENCE [LARGE SCALE GENOMIC DNA]</scope>
    <source>
        <strain evidence="2 3">CBS 389.68</strain>
    </source>
</reference>
<organism evidence="2 3">
    <name type="scientific">Ascodesmis nigricans</name>
    <dbReference type="NCBI Taxonomy" id="341454"/>
    <lineage>
        <taxon>Eukaryota</taxon>
        <taxon>Fungi</taxon>
        <taxon>Dikarya</taxon>
        <taxon>Ascomycota</taxon>
        <taxon>Pezizomycotina</taxon>
        <taxon>Pezizomycetes</taxon>
        <taxon>Pezizales</taxon>
        <taxon>Ascodesmidaceae</taxon>
        <taxon>Ascodesmis</taxon>
    </lineage>
</organism>
<feature type="region of interest" description="Disordered" evidence="1">
    <location>
        <begin position="178"/>
        <end position="242"/>
    </location>
</feature>
<keyword evidence="3" id="KW-1185">Reference proteome</keyword>
<evidence type="ECO:0000256" key="1">
    <source>
        <dbReference type="SAM" id="MobiDB-lite"/>
    </source>
</evidence>
<feature type="compositionally biased region" description="Basic residues" evidence="1">
    <location>
        <begin position="212"/>
        <end position="223"/>
    </location>
</feature>